<name>A0ABY5DM34_9ACTN</name>
<dbReference type="Proteomes" id="UP001056035">
    <property type="component" value="Chromosome"/>
</dbReference>
<keyword evidence="2" id="KW-1185">Reference proteome</keyword>
<evidence type="ECO:0000313" key="2">
    <source>
        <dbReference type="Proteomes" id="UP001056035"/>
    </source>
</evidence>
<proteinExistence type="predicted"/>
<sequence length="123" mass="13254">MAAVWLAGNWREARHLHQAQDAVASGRLVDAARLAASASGPMVDVDARRTQAIVALRSGDLAGAQRDIETALRTAPNDWALRRDDAVLLLRLGARSAARAQMRRALALNPRMPLPGGFVTQRP</sequence>
<gene>
    <name evidence="1" type="ORF">NBH00_14650</name>
</gene>
<organism evidence="1 2">
    <name type="scientific">Paraconexibacter antarcticus</name>
    <dbReference type="NCBI Taxonomy" id="2949664"/>
    <lineage>
        <taxon>Bacteria</taxon>
        <taxon>Bacillati</taxon>
        <taxon>Actinomycetota</taxon>
        <taxon>Thermoleophilia</taxon>
        <taxon>Solirubrobacterales</taxon>
        <taxon>Paraconexibacteraceae</taxon>
        <taxon>Paraconexibacter</taxon>
    </lineage>
</organism>
<dbReference type="EMBL" id="CP098502">
    <property type="protein sequence ID" value="UTI62599.1"/>
    <property type="molecule type" value="Genomic_DNA"/>
</dbReference>
<dbReference type="Gene3D" id="1.25.40.10">
    <property type="entry name" value="Tetratricopeptide repeat domain"/>
    <property type="match status" value="1"/>
</dbReference>
<dbReference type="RefSeq" id="WP_254569336.1">
    <property type="nucleotide sequence ID" value="NZ_CP098502.1"/>
</dbReference>
<accession>A0ABY5DM34</accession>
<protein>
    <recommendedName>
        <fullName evidence="3">Tetratricopeptide repeat protein</fullName>
    </recommendedName>
</protein>
<dbReference type="SUPFAM" id="SSF48452">
    <property type="entry name" value="TPR-like"/>
    <property type="match status" value="1"/>
</dbReference>
<evidence type="ECO:0000313" key="1">
    <source>
        <dbReference type="EMBL" id="UTI62599.1"/>
    </source>
</evidence>
<evidence type="ECO:0008006" key="3">
    <source>
        <dbReference type="Google" id="ProtNLM"/>
    </source>
</evidence>
<dbReference type="InterPro" id="IPR011990">
    <property type="entry name" value="TPR-like_helical_dom_sf"/>
</dbReference>
<reference evidence="1 2" key="1">
    <citation type="submission" date="2022-06" db="EMBL/GenBank/DDBJ databases">
        <title>Paraconexibacter antarcticus.</title>
        <authorList>
            <person name="Kim C.S."/>
        </authorList>
    </citation>
    <scope>NUCLEOTIDE SEQUENCE [LARGE SCALE GENOMIC DNA]</scope>
    <source>
        <strain evidence="1 2">02-257</strain>
    </source>
</reference>